<evidence type="ECO:0000256" key="1">
    <source>
        <dbReference type="SAM" id="MobiDB-lite"/>
    </source>
</evidence>
<keyword evidence="3" id="KW-1185">Reference proteome</keyword>
<sequence>MSTNPSTSRLILVIYIVIQYEDFSQDDIVEHNHDVPSAEATYAGSTNNDTAPHRPSTAFAPTVPTQSSAAKEQDVKGIGAQFDHVSDVQAAEIDI</sequence>
<name>A0A6A6A2K9_9PLEO</name>
<evidence type="ECO:0000313" key="2">
    <source>
        <dbReference type="EMBL" id="KAF2126089.1"/>
    </source>
</evidence>
<dbReference type="AlphaFoldDB" id="A0A6A6A2K9"/>
<reference evidence="2" key="1">
    <citation type="journal article" date="2020" name="Stud. Mycol.">
        <title>101 Dothideomycetes genomes: a test case for predicting lifestyles and emergence of pathogens.</title>
        <authorList>
            <person name="Haridas S."/>
            <person name="Albert R."/>
            <person name="Binder M."/>
            <person name="Bloem J."/>
            <person name="Labutti K."/>
            <person name="Salamov A."/>
            <person name="Andreopoulos B."/>
            <person name="Baker S."/>
            <person name="Barry K."/>
            <person name="Bills G."/>
            <person name="Bluhm B."/>
            <person name="Cannon C."/>
            <person name="Castanera R."/>
            <person name="Culley D."/>
            <person name="Daum C."/>
            <person name="Ezra D."/>
            <person name="Gonzalez J."/>
            <person name="Henrissat B."/>
            <person name="Kuo A."/>
            <person name="Liang C."/>
            <person name="Lipzen A."/>
            <person name="Lutzoni F."/>
            <person name="Magnuson J."/>
            <person name="Mondo S."/>
            <person name="Nolan M."/>
            <person name="Ohm R."/>
            <person name="Pangilinan J."/>
            <person name="Park H.-J."/>
            <person name="Ramirez L."/>
            <person name="Alfaro M."/>
            <person name="Sun H."/>
            <person name="Tritt A."/>
            <person name="Yoshinaga Y."/>
            <person name="Zwiers L.-H."/>
            <person name="Turgeon B."/>
            <person name="Goodwin S."/>
            <person name="Spatafora J."/>
            <person name="Crous P."/>
            <person name="Grigoriev I."/>
        </authorList>
    </citation>
    <scope>NUCLEOTIDE SEQUENCE</scope>
    <source>
        <strain evidence="2">CBS 119687</strain>
    </source>
</reference>
<evidence type="ECO:0000313" key="3">
    <source>
        <dbReference type="Proteomes" id="UP000799771"/>
    </source>
</evidence>
<protein>
    <submittedName>
        <fullName evidence="2">Uncharacterized protein</fullName>
    </submittedName>
</protein>
<dbReference type="RefSeq" id="XP_033520481.1">
    <property type="nucleotide sequence ID" value="XM_033670789.1"/>
</dbReference>
<dbReference type="EMBL" id="ML977514">
    <property type="protein sequence ID" value="KAF2126089.1"/>
    <property type="molecule type" value="Genomic_DNA"/>
</dbReference>
<feature type="region of interest" description="Disordered" evidence="1">
    <location>
        <begin position="39"/>
        <end position="71"/>
    </location>
</feature>
<gene>
    <name evidence="2" type="ORF">P153DRAFT_388838</name>
</gene>
<dbReference type="GeneID" id="54411221"/>
<proteinExistence type="predicted"/>
<accession>A0A6A6A2K9</accession>
<organism evidence="2 3">
    <name type="scientific">Dothidotthia symphoricarpi CBS 119687</name>
    <dbReference type="NCBI Taxonomy" id="1392245"/>
    <lineage>
        <taxon>Eukaryota</taxon>
        <taxon>Fungi</taxon>
        <taxon>Dikarya</taxon>
        <taxon>Ascomycota</taxon>
        <taxon>Pezizomycotina</taxon>
        <taxon>Dothideomycetes</taxon>
        <taxon>Pleosporomycetidae</taxon>
        <taxon>Pleosporales</taxon>
        <taxon>Dothidotthiaceae</taxon>
        <taxon>Dothidotthia</taxon>
    </lineage>
</organism>
<dbReference type="Proteomes" id="UP000799771">
    <property type="component" value="Unassembled WGS sequence"/>
</dbReference>